<proteinExistence type="predicted"/>
<name>A0AAW0TVJ2_SCYPA</name>
<organism evidence="2 3">
    <name type="scientific">Scylla paramamosain</name>
    <name type="common">Mud crab</name>
    <dbReference type="NCBI Taxonomy" id="85552"/>
    <lineage>
        <taxon>Eukaryota</taxon>
        <taxon>Metazoa</taxon>
        <taxon>Ecdysozoa</taxon>
        <taxon>Arthropoda</taxon>
        <taxon>Crustacea</taxon>
        <taxon>Multicrustacea</taxon>
        <taxon>Malacostraca</taxon>
        <taxon>Eumalacostraca</taxon>
        <taxon>Eucarida</taxon>
        <taxon>Decapoda</taxon>
        <taxon>Pleocyemata</taxon>
        <taxon>Brachyura</taxon>
        <taxon>Eubrachyura</taxon>
        <taxon>Portunoidea</taxon>
        <taxon>Portunidae</taxon>
        <taxon>Portuninae</taxon>
        <taxon>Scylla</taxon>
    </lineage>
</organism>
<keyword evidence="3" id="KW-1185">Reference proteome</keyword>
<dbReference type="Proteomes" id="UP001487740">
    <property type="component" value="Unassembled WGS sequence"/>
</dbReference>
<comment type="caution">
    <text evidence="2">The sequence shown here is derived from an EMBL/GenBank/DDBJ whole genome shotgun (WGS) entry which is preliminary data.</text>
</comment>
<gene>
    <name evidence="2" type="ORF">O3P69_010411</name>
</gene>
<sequence length="183" mass="20763">MRACWSARYARVTSRQEQTAQHVVRRRTVTRHTRAPRHLLLVSHEHRPRLQTAMLLLPSASTATLGPLHDSVVWPPTISRCSATSLLRQLERRAADLLSHHQHTPPPPSWPREPLTQSDPQLGRHFPSAGRRHRRDGYSQSYPQVVCKSSNSGLFSLFTFAILALDLTGDIMADININHTQCF</sequence>
<accession>A0AAW0TVJ2</accession>
<protein>
    <submittedName>
        <fullName evidence="2">Uncharacterized protein</fullName>
    </submittedName>
</protein>
<evidence type="ECO:0000313" key="3">
    <source>
        <dbReference type="Proteomes" id="UP001487740"/>
    </source>
</evidence>
<evidence type="ECO:0000313" key="2">
    <source>
        <dbReference type="EMBL" id="KAK8390681.1"/>
    </source>
</evidence>
<reference evidence="2 3" key="1">
    <citation type="submission" date="2023-03" db="EMBL/GenBank/DDBJ databases">
        <title>High-quality genome of Scylla paramamosain provides insights in environmental adaptation.</title>
        <authorList>
            <person name="Zhang L."/>
        </authorList>
    </citation>
    <scope>NUCLEOTIDE SEQUENCE [LARGE SCALE GENOMIC DNA]</scope>
    <source>
        <strain evidence="2">LZ_2023a</strain>
        <tissue evidence="2">Muscle</tissue>
    </source>
</reference>
<feature type="region of interest" description="Disordered" evidence="1">
    <location>
        <begin position="99"/>
        <end position="137"/>
    </location>
</feature>
<evidence type="ECO:0000256" key="1">
    <source>
        <dbReference type="SAM" id="MobiDB-lite"/>
    </source>
</evidence>
<dbReference type="EMBL" id="JARAKH010000025">
    <property type="protein sequence ID" value="KAK8390681.1"/>
    <property type="molecule type" value="Genomic_DNA"/>
</dbReference>
<dbReference type="AlphaFoldDB" id="A0AAW0TVJ2"/>